<evidence type="ECO:0000259" key="3">
    <source>
        <dbReference type="PROSITE" id="PS50883"/>
    </source>
</evidence>
<dbReference type="Gene3D" id="3.30.450.20">
    <property type="entry name" value="PAS domain"/>
    <property type="match status" value="2"/>
</dbReference>
<dbReference type="InterPro" id="IPR011110">
    <property type="entry name" value="Reg_prop"/>
</dbReference>
<feature type="domain" description="PAC" evidence="2">
    <location>
        <begin position="827"/>
        <end position="880"/>
    </location>
</feature>
<dbReference type="InterPro" id="IPR015943">
    <property type="entry name" value="WD40/YVTN_repeat-like_dom_sf"/>
</dbReference>
<dbReference type="SMART" id="SM00091">
    <property type="entry name" value="PAS"/>
    <property type="match status" value="1"/>
</dbReference>
<dbReference type="PANTHER" id="PTHR44757:SF2">
    <property type="entry name" value="BIOFILM ARCHITECTURE MAINTENANCE PROTEIN MBAA"/>
    <property type="match status" value="1"/>
</dbReference>
<dbReference type="SUPFAM" id="SSF55073">
    <property type="entry name" value="Nucleotide cyclase"/>
    <property type="match status" value="1"/>
</dbReference>
<feature type="domain" description="PAC" evidence="2">
    <location>
        <begin position="947"/>
        <end position="999"/>
    </location>
</feature>
<dbReference type="CDD" id="cd01948">
    <property type="entry name" value="EAL"/>
    <property type="match status" value="1"/>
</dbReference>
<dbReference type="Pfam" id="PF13426">
    <property type="entry name" value="PAS_9"/>
    <property type="match status" value="1"/>
</dbReference>
<dbReference type="NCBIfam" id="TIGR00229">
    <property type="entry name" value="sensory_box"/>
    <property type="match status" value="1"/>
</dbReference>
<dbReference type="Pfam" id="PF00563">
    <property type="entry name" value="EAL"/>
    <property type="match status" value="1"/>
</dbReference>
<dbReference type="CDD" id="cd01949">
    <property type="entry name" value="GGDEF"/>
    <property type="match status" value="1"/>
</dbReference>
<dbReference type="Gene3D" id="2.60.40.10">
    <property type="entry name" value="Immunoglobulins"/>
    <property type="match status" value="1"/>
</dbReference>
<dbReference type="SMART" id="SM00052">
    <property type="entry name" value="EAL"/>
    <property type="match status" value="1"/>
</dbReference>
<evidence type="ECO:0000259" key="4">
    <source>
        <dbReference type="PROSITE" id="PS50887"/>
    </source>
</evidence>
<feature type="chain" id="PRO_5041389646" evidence="1">
    <location>
        <begin position="25"/>
        <end position="1434"/>
    </location>
</feature>
<dbReference type="RefSeq" id="WP_095498959.1">
    <property type="nucleotide sequence ID" value="NZ_BSPO01000002.1"/>
</dbReference>
<dbReference type="InterPro" id="IPR000014">
    <property type="entry name" value="PAS"/>
</dbReference>
<dbReference type="Gene3D" id="3.30.70.270">
    <property type="match status" value="1"/>
</dbReference>
<reference evidence="5 6" key="1">
    <citation type="journal article" date="2014" name="Int. J. Syst. Evol. Microbiol.">
        <title>Complete genome sequence of Corynebacterium casei LMG S-19264T (=DSM 44701T), isolated from a smear-ripened cheese.</title>
        <authorList>
            <consortium name="US DOE Joint Genome Institute (JGI-PGF)"/>
            <person name="Walter F."/>
            <person name="Albersmeier A."/>
            <person name="Kalinowski J."/>
            <person name="Ruckert C."/>
        </authorList>
    </citation>
    <scope>NUCLEOTIDE SEQUENCE [LARGE SCALE GENOMIC DNA]</scope>
    <source>
        <strain evidence="5 6">NBRC 112785</strain>
    </source>
</reference>
<dbReference type="InterPro" id="IPR035965">
    <property type="entry name" value="PAS-like_dom_sf"/>
</dbReference>
<keyword evidence="6" id="KW-1185">Reference proteome</keyword>
<feature type="domain" description="GGDEF" evidence="4">
    <location>
        <begin position="1027"/>
        <end position="1160"/>
    </location>
</feature>
<dbReference type="PROSITE" id="PS50887">
    <property type="entry name" value="GGDEF"/>
    <property type="match status" value="1"/>
</dbReference>
<dbReference type="PROSITE" id="PS50883">
    <property type="entry name" value="EAL"/>
    <property type="match status" value="1"/>
</dbReference>
<dbReference type="Pfam" id="PF07494">
    <property type="entry name" value="Reg_prop"/>
    <property type="match status" value="1"/>
</dbReference>
<dbReference type="PROSITE" id="PS50113">
    <property type="entry name" value="PAC"/>
    <property type="match status" value="2"/>
</dbReference>
<dbReference type="InterPro" id="IPR001610">
    <property type="entry name" value="PAC"/>
</dbReference>
<dbReference type="InterPro" id="IPR043128">
    <property type="entry name" value="Rev_trsase/Diguanyl_cyclase"/>
</dbReference>
<dbReference type="PANTHER" id="PTHR44757">
    <property type="entry name" value="DIGUANYLATE CYCLASE DGCP"/>
    <property type="match status" value="1"/>
</dbReference>
<dbReference type="InterPro" id="IPR001633">
    <property type="entry name" value="EAL_dom"/>
</dbReference>
<dbReference type="InterPro" id="IPR011123">
    <property type="entry name" value="Y_Y_Y"/>
</dbReference>
<feature type="signal peptide" evidence="1">
    <location>
        <begin position="1"/>
        <end position="24"/>
    </location>
</feature>
<sequence>MKIIRQIYTAFCVFLLLASPLAEAAKQDVRIVKYNASSGLAQSNIISIEEDNDGYIWLGTVDGLSRYNGSTFKSYSSTDNHLSTRKVRALHFSKSLGLLVGSADGIFRLKNSLSKFEPFLSSRQLFGGEVWRISEAKDGSLAIGTSRNLLLYRDGKIVKIDTFSPGKESKEIIYKEDSLYVLSFSKELLKLDIPTGYRVSLAKGVNHIESINEDVIAATKQGLVNLTNGKTISEKSYYSITYNSGLLTAFSTKSIDTFNSKLKKIDSIPFNDDYSLAATYRDSKKNIWKSSNGDGIYMIPYGLNLIKNFTNSDKKLQNTWAIDEYDKELLLTTDDINLLITDLNLEVKDEIDTQIKGTKSAIFYGKNKIILGSINGLYNITKKNEKWERIKFSNNAVTALSYENGTLHTGTIDGIINEYKLNENGLFTLNLQSIINAKSINLVPMSIKSIDSYLYISTMNGLKILSSKSGKLETKLEGMIVTSIKKDIYSDSIFIGTSNGVFEITDNGEKELVKTDSIVYSLELRIDEIWGATQNGIFNYNRDTNNYFIAGRDYGSQSDYHAPSSITTSEDQIIFGGTNGVSLININDFNSYFSQSSPALGRVGDLRIFNRRLDELSTSYTTSNPNINKQITLKHSDYPFSIYFESPKSSSPSALSYYYKMIGIDNSWIEASQLNSATYTNLPSGSYELQFFARNKMTSQDSDVSTVDITITPPYWQSASAKLLYASLLVILLYLFSRSILKKQKTRALISQSEERLKLSLWGSGDEMWDWDINKGSIYRSNIWGFLEFPQDGQRNGDGTDSNIHPLDQQRVNKALEDHFKGRTDHFESTYRVRNKDGHWMWILDRAKIVERDSNDKPARMTGTIKDINNFKVVEEQLSLFARAIANISEGMFILNKEFQFVEVNEACCRISLEDRDSFIGKPLYFNRYPKSYTQQVLQLIRQQGSWTGEIDALRGDDSNYLMEITIDAMYNELNELTHYVGVFNDISRRKQQEDELRRLTNNDILTGLPNRSNLLVTLENLVRKNTSHSLIILDLDNFKKINDSLGHDAGDQLLVEAANRISRTVTKTTSVYRIGGDEFAILMDNDMDASQRTHTASQVVEAFNEPFIIDKGEFVISSSLGIVLYPEDANSEQSLLRKADIAMYFAKSAGGSRYQFYSESLNQDAIQKVEIENIVRQSLKEDYFEIHYQPKVCLKTSKLTGMEALVRIRHPQYGFINPNDFIPLAEENGLIIEVGELVLRKACFAAKEWLDKGLFRGRVAVNLSSKQFALPDLQQRIESVLALTKLPPKHLEIEITEGTVIEDPERAIEIMNSLVGIGIKLALDDFGTGYSSLSYLKHFPINTLKIDRAFITDIGESERDMKMVDSIITIAHNMGLIVVGEGVEQTVQRDILRGLQCEEMQGFLFSKPLTEAAFEQILIEQGNHSPTPKMEIA</sequence>
<dbReference type="InterPro" id="IPR013783">
    <property type="entry name" value="Ig-like_fold"/>
</dbReference>
<dbReference type="SUPFAM" id="SSF141868">
    <property type="entry name" value="EAL domain-like"/>
    <property type="match status" value="1"/>
</dbReference>
<dbReference type="InterPro" id="IPR000700">
    <property type="entry name" value="PAS-assoc_C"/>
</dbReference>
<dbReference type="InterPro" id="IPR052155">
    <property type="entry name" value="Biofilm_reg_signaling"/>
</dbReference>
<comment type="caution">
    <text evidence="5">The sequence shown here is derived from an EMBL/GenBank/DDBJ whole genome shotgun (WGS) entry which is preliminary data.</text>
</comment>
<keyword evidence="1" id="KW-0732">Signal</keyword>
<dbReference type="InterPro" id="IPR029787">
    <property type="entry name" value="Nucleotide_cyclase"/>
</dbReference>
<evidence type="ECO:0000313" key="5">
    <source>
        <dbReference type="EMBL" id="GLS82615.1"/>
    </source>
</evidence>
<dbReference type="Pfam" id="PF00990">
    <property type="entry name" value="GGDEF"/>
    <property type="match status" value="1"/>
</dbReference>
<dbReference type="Pfam" id="PF08447">
    <property type="entry name" value="PAS_3"/>
    <property type="match status" value="1"/>
</dbReference>
<dbReference type="Gene3D" id="3.20.20.450">
    <property type="entry name" value="EAL domain"/>
    <property type="match status" value="1"/>
</dbReference>
<dbReference type="InterPro" id="IPR035919">
    <property type="entry name" value="EAL_sf"/>
</dbReference>
<dbReference type="InterPro" id="IPR013655">
    <property type="entry name" value="PAS_fold_3"/>
</dbReference>
<evidence type="ECO:0000259" key="2">
    <source>
        <dbReference type="PROSITE" id="PS50113"/>
    </source>
</evidence>
<feature type="domain" description="EAL" evidence="3">
    <location>
        <begin position="1169"/>
        <end position="1423"/>
    </location>
</feature>
<dbReference type="CDD" id="cd00130">
    <property type="entry name" value="PAS"/>
    <property type="match status" value="2"/>
</dbReference>
<dbReference type="Gene3D" id="2.130.10.10">
    <property type="entry name" value="YVTN repeat-like/Quinoprotein amine dehydrogenase"/>
    <property type="match status" value="2"/>
</dbReference>
<dbReference type="Proteomes" id="UP001157439">
    <property type="component" value="Unassembled WGS sequence"/>
</dbReference>
<dbReference type="InterPro" id="IPR000160">
    <property type="entry name" value="GGDEF_dom"/>
</dbReference>
<accession>A0AA37TTW2</accession>
<evidence type="ECO:0000313" key="6">
    <source>
        <dbReference type="Proteomes" id="UP001157439"/>
    </source>
</evidence>
<dbReference type="SMART" id="SM00086">
    <property type="entry name" value="PAC"/>
    <property type="match status" value="2"/>
</dbReference>
<organism evidence="5 6">
    <name type="scientific">Paraferrimonas haliotis</name>
    <dbReference type="NCBI Taxonomy" id="2013866"/>
    <lineage>
        <taxon>Bacteria</taxon>
        <taxon>Pseudomonadati</taxon>
        <taxon>Pseudomonadota</taxon>
        <taxon>Gammaproteobacteria</taxon>
        <taxon>Alteromonadales</taxon>
        <taxon>Ferrimonadaceae</taxon>
        <taxon>Paraferrimonas</taxon>
    </lineage>
</organism>
<dbReference type="SMART" id="SM00267">
    <property type="entry name" value="GGDEF"/>
    <property type="match status" value="1"/>
</dbReference>
<dbReference type="EMBL" id="BSPO01000002">
    <property type="protein sequence ID" value="GLS82615.1"/>
    <property type="molecule type" value="Genomic_DNA"/>
</dbReference>
<dbReference type="SUPFAM" id="SSF50978">
    <property type="entry name" value="WD40 repeat-like"/>
    <property type="match status" value="1"/>
</dbReference>
<proteinExistence type="predicted"/>
<dbReference type="SUPFAM" id="SSF55785">
    <property type="entry name" value="PYP-like sensor domain (PAS domain)"/>
    <property type="match status" value="2"/>
</dbReference>
<dbReference type="Pfam" id="PF07495">
    <property type="entry name" value="Y_Y_Y"/>
    <property type="match status" value="1"/>
</dbReference>
<name>A0AA37TTW2_9GAMM</name>
<gene>
    <name evidence="5" type="ORF">GCM10007894_05920</name>
</gene>
<dbReference type="InterPro" id="IPR036322">
    <property type="entry name" value="WD40_repeat_dom_sf"/>
</dbReference>
<dbReference type="NCBIfam" id="TIGR00254">
    <property type="entry name" value="GGDEF"/>
    <property type="match status" value="1"/>
</dbReference>
<evidence type="ECO:0000256" key="1">
    <source>
        <dbReference type="SAM" id="SignalP"/>
    </source>
</evidence>
<protein>
    <submittedName>
        <fullName evidence="5">Diguanylate cyclase</fullName>
    </submittedName>
</protein>